<accession>A0A1G9QBB2</accession>
<evidence type="ECO:0000259" key="15">
    <source>
        <dbReference type="PROSITE" id="PS50885"/>
    </source>
</evidence>
<protein>
    <recommendedName>
        <fullName evidence="3">histidine kinase</fullName>
        <ecNumber evidence="3">2.7.13.3</ecNumber>
    </recommendedName>
</protein>
<dbReference type="STRING" id="1137991.SAMN05660642_01591"/>
<keyword evidence="8" id="KW-0547">Nucleotide-binding</keyword>
<dbReference type="PROSITE" id="PS50885">
    <property type="entry name" value="HAMP"/>
    <property type="match status" value="1"/>
</dbReference>
<evidence type="ECO:0000313" key="17">
    <source>
        <dbReference type="Proteomes" id="UP000198680"/>
    </source>
</evidence>
<dbReference type="Gene3D" id="6.10.340.10">
    <property type="match status" value="1"/>
</dbReference>
<evidence type="ECO:0000259" key="14">
    <source>
        <dbReference type="PROSITE" id="PS50109"/>
    </source>
</evidence>
<dbReference type="EC" id="2.7.13.3" evidence="3"/>
<dbReference type="InterPro" id="IPR003660">
    <property type="entry name" value="HAMP_dom"/>
</dbReference>
<reference evidence="17" key="1">
    <citation type="submission" date="2016-10" db="EMBL/GenBank/DDBJ databases">
        <authorList>
            <person name="Varghese N."/>
            <person name="Submissions S."/>
        </authorList>
    </citation>
    <scope>NUCLEOTIDE SEQUENCE [LARGE SCALE GENOMIC DNA]</scope>
    <source>
        <strain evidence="17">DSM 45419</strain>
    </source>
</reference>
<dbReference type="Pfam" id="PF00672">
    <property type="entry name" value="HAMP"/>
    <property type="match status" value="1"/>
</dbReference>
<dbReference type="InterPro" id="IPR003661">
    <property type="entry name" value="HisK_dim/P_dom"/>
</dbReference>
<dbReference type="SMART" id="SM00387">
    <property type="entry name" value="HATPase_c"/>
    <property type="match status" value="1"/>
</dbReference>
<dbReference type="InterPro" id="IPR005467">
    <property type="entry name" value="His_kinase_dom"/>
</dbReference>
<evidence type="ECO:0000256" key="12">
    <source>
        <dbReference type="ARBA" id="ARBA00023012"/>
    </source>
</evidence>
<dbReference type="AlphaFoldDB" id="A0A1G9QBB2"/>
<evidence type="ECO:0000256" key="2">
    <source>
        <dbReference type="ARBA" id="ARBA00004651"/>
    </source>
</evidence>
<evidence type="ECO:0000256" key="5">
    <source>
        <dbReference type="ARBA" id="ARBA00022553"/>
    </source>
</evidence>
<organism evidence="16 17">
    <name type="scientific">Geodermatophilus siccatus</name>
    <dbReference type="NCBI Taxonomy" id="1137991"/>
    <lineage>
        <taxon>Bacteria</taxon>
        <taxon>Bacillati</taxon>
        <taxon>Actinomycetota</taxon>
        <taxon>Actinomycetes</taxon>
        <taxon>Geodermatophilales</taxon>
        <taxon>Geodermatophilaceae</taxon>
        <taxon>Geodermatophilus</taxon>
    </lineage>
</organism>
<dbReference type="SMART" id="SM00304">
    <property type="entry name" value="HAMP"/>
    <property type="match status" value="1"/>
</dbReference>
<dbReference type="GO" id="GO:0005886">
    <property type="term" value="C:plasma membrane"/>
    <property type="evidence" value="ECO:0007669"/>
    <property type="project" value="UniProtKB-SubCell"/>
</dbReference>
<evidence type="ECO:0000256" key="13">
    <source>
        <dbReference type="SAM" id="Phobius"/>
    </source>
</evidence>
<dbReference type="RefSeq" id="WP_217636039.1">
    <property type="nucleotide sequence ID" value="NZ_FNHE01000003.1"/>
</dbReference>
<keyword evidence="10" id="KW-0067">ATP-binding</keyword>
<dbReference type="CDD" id="cd00082">
    <property type="entry name" value="HisKA"/>
    <property type="match status" value="1"/>
</dbReference>
<keyword evidence="7 13" id="KW-0812">Transmembrane</keyword>
<dbReference type="PANTHER" id="PTHR44936">
    <property type="entry name" value="SENSOR PROTEIN CREC"/>
    <property type="match status" value="1"/>
</dbReference>
<feature type="domain" description="HAMP" evidence="15">
    <location>
        <begin position="201"/>
        <end position="253"/>
    </location>
</feature>
<feature type="transmembrane region" description="Helical" evidence="13">
    <location>
        <begin position="175"/>
        <end position="195"/>
    </location>
</feature>
<dbReference type="CDD" id="cd06225">
    <property type="entry name" value="HAMP"/>
    <property type="match status" value="1"/>
</dbReference>
<feature type="domain" description="Histidine kinase" evidence="14">
    <location>
        <begin position="261"/>
        <end position="461"/>
    </location>
</feature>
<dbReference type="Pfam" id="PF00512">
    <property type="entry name" value="HisKA"/>
    <property type="match status" value="1"/>
</dbReference>
<evidence type="ECO:0000256" key="7">
    <source>
        <dbReference type="ARBA" id="ARBA00022692"/>
    </source>
</evidence>
<comment type="catalytic activity">
    <reaction evidence="1">
        <text>ATP + protein L-histidine = ADP + protein N-phospho-L-histidine.</text>
        <dbReference type="EC" id="2.7.13.3"/>
    </reaction>
</comment>
<keyword evidence="5" id="KW-0597">Phosphoprotein</keyword>
<feature type="transmembrane region" description="Helical" evidence="13">
    <location>
        <begin position="33"/>
        <end position="61"/>
    </location>
</feature>
<evidence type="ECO:0000256" key="4">
    <source>
        <dbReference type="ARBA" id="ARBA00022475"/>
    </source>
</evidence>
<keyword evidence="9 16" id="KW-0418">Kinase</keyword>
<keyword evidence="4" id="KW-1003">Cell membrane</keyword>
<proteinExistence type="predicted"/>
<keyword evidence="17" id="KW-1185">Reference proteome</keyword>
<comment type="subcellular location">
    <subcellularLocation>
        <location evidence="2">Cell membrane</location>
        <topology evidence="2">Multi-pass membrane protein</topology>
    </subcellularLocation>
</comment>
<dbReference type="Proteomes" id="UP000198680">
    <property type="component" value="Unassembled WGS sequence"/>
</dbReference>
<keyword evidence="6" id="KW-0808">Transferase</keyword>
<dbReference type="GO" id="GO:0005524">
    <property type="term" value="F:ATP binding"/>
    <property type="evidence" value="ECO:0007669"/>
    <property type="project" value="UniProtKB-KW"/>
</dbReference>
<dbReference type="Gene3D" id="1.10.287.130">
    <property type="match status" value="1"/>
</dbReference>
<evidence type="ECO:0000256" key="9">
    <source>
        <dbReference type="ARBA" id="ARBA00022777"/>
    </source>
</evidence>
<keyword evidence="11 13" id="KW-1133">Transmembrane helix</keyword>
<evidence type="ECO:0000256" key="6">
    <source>
        <dbReference type="ARBA" id="ARBA00022679"/>
    </source>
</evidence>
<dbReference type="InterPro" id="IPR003594">
    <property type="entry name" value="HATPase_dom"/>
</dbReference>
<evidence type="ECO:0000313" key="16">
    <source>
        <dbReference type="EMBL" id="SDM08316.1"/>
    </source>
</evidence>
<dbReference type="SUPFAM" id="SSF55874">
    <property type="entry name" value="ATPase domain of HSP90 chaperone/DNA topoisomerase II/histidine kinase"/>
    <property type="match status" value="1"/>
</dbReference>
<evidence type="ECO:0000256" key="1">
    <source>
        <dbReference type="ARBA" id="ARBA00000085"/>
    </source>
</evidence>
<dbReference type="PROSITE" id="PS50109">
    <property type="entry name" value="HIS_KIN"/>
    <property type="match status" value="1"/>
</dbReference>
<evidence type="ECO:0000256" key="8">
    <source>
        <dbReference type="ARBA" id="ARBA00022741"/>
    </source>
</evidence>
<dbReference type="GO" id="GO:0000155">
    <property type="term" value="F:phosphorelay sensor kinase activity"/>
    <property type="evidence" value="ECO:0007669"/>
    <property type="project" value="InterPro"/>
</dbReference>
<evidence type="ECO:0000256" key="3">
    <source>
        <dbReference type="ARBA" id="ARBA00012438"/>
    </source>
</evidence>
<evidence type="ECO:0000256" key="11">
    <source>
        <dbReference type="ARBA" id="ARBA00022989"/>
    </source>
</evidence>
<dbReference type="Pfam" id="PF02518">
    <property type="entry name" value="HATPase_c"/>
    <property type="match status" value="1"/>
</dbReference>
<dbReference type="SUPFAM" id="SSF47384">
    <property type="entry name" value="Homodimeric domain of signal transducing histidine kinase"/>
    <property type="match status" value="1"/>
</dbReference>
<sequence>MTAPPGPGILVVAENRAGRRLRNDGQGLMRTRIIGVAVLASVLATCLFGGPLAVGVLKYLLRKERGHLVRVANDVAITVAADVYDGVPIGADDTADLGEDGEHLTAAVFDDSGARLAGTAPVGDTDVLAAALGGDIRTGDDSEVLLAAVPVTHGDEVIGAVVVSEPRSDVFTEVALIWAAMAVLAAAAVTVAWLVGRRQARRLARPLEDLEESARRLGDGDFSVRTRRGGIPEIDSVGTALDSTAARLDDLLARERAFSADVSHQLRTPLAGLRLRLEAAAECVDADSRPLIAASLVDADRLEAIIDELLALAHVDQAAPAVPVDLDALLGELSPEWGARLALHGRELEVQVDPGVPDARASTAAVSQVLGVLVDNATTHGRGTVTVTVREASGAVAVDVSDEGPGVQDPEGTVFAQRADRRDGHGIGLALARRLAEAEQGRLTLSRTTPPVFTLLLPAAADTADVQEVGVAVARSAGR</sequence>
<dbReference type="InterPro" id="IPR036097">
    <property type="entry name" value="HisK_dim/P_sf"/>
</dbReference>
<evidence type="ECO:0000256" key="10">
    <source>
        <dbReference type="ARBA" id="ARBA00022840"/>
    </source>
</evidence>
<dbReference type="EMBL" id="FNHE01000003">
    <property type="protein sequence ID" value="SDM08316.1"/>
    <property type="molecule type" value="Genomic_DNA"/>
</dbReference>
<keyword evidence="12" id="KW-0902">Two-component regulatory system</keyword>
<dbReference type="InterPro" id="IPR050980">
    <property type="entry name" value="2C_sensor_his_kinase"/>
</dbReference>
<dbReference type="Gene3D" id="3.30.565.10">
    <property type="entry name" value="Histidine kinase-like ATPase, C-terminal domain"/>
    <property type="match status" value="1"/>
</dbReference>
<dbReference type="PANTHER" id="PTHR44936:SF9">
    <property type="entry name" value="SENSOR PROTEIN CREC"/>
    <property type="match status" value="1"/>
</dbReference>
<keyword evidence="13" id="KW-0472">Membrane</keyword>
<gene>
    <name evidence="16" type="ORF">SAMN05660642_01591</name>
</gene>
<dbReference type="SMART" id="SM00388">
    <property type="entry name" value="HisKA"/>
    <property type="match status" value="1"/>
</dbReference>
<dbReference type="InterPro" id="IPR036890">
    <property type="entry name" value="HATPase_C_sf"/>
</dbReference>
<name>A0A1G9QBB2_9ACTN</name>